<gene>
    <name evidence="1" type="ORF">UFOVP127_193</name>
    <name evidence="2" type="ORF">UFOVP276_56</name>
</gene>
<organism evidence="2">
    <name type="scientific">uncultured Caudovirales phage</name>
    <dbReference type="NCBI Taxonomy" id="2100421"/>
    <lineage>
        <taxon>Viruses</taxon>
        <taxon>Duplodnaviria</taxon>
        <taxon>Heunggongvirae</taxon>
        <taxon>Uroviricota</taxon>
        <taxon>Caudoviricetes</taxon>
        <taxon>Peduoviridae</taxon>
        <taxon>Maltschvirus</taxon>
        <taxon>Maltschvirus maltsch</taxon>
    </lineage>
</organism>
<dbReference type="EMBL" id="LR796294">
    <property type="protein sequence ID" value="CAB4135054.1"/>
    <property type="molecule type" value="Genomic_DNA"/>
</dbReference>
<evidence type="ECO:0000313" key="1">
    <source>
        <dbReference type="EMBL" id="CAB4131639.1"/>
    </source>
</evidence>
<dbReference type="EMBL" id="LR796249">
    <property type="protein sequence ID" value="CAB4131639.1"/>
    <property type="molecule type" value="Genomic_DNA"/>
</dbReference>
<name>A0A6J5LKM4_9CAUD</name>
<sequence length="121" mass="13235">MESKTKISAAQAAQVYAEVPTVLRKLASERDQLQRELDGYRLGSRIVKIAQLMEDKKINLGLSREEKVSQIKEAHANGRSLEAIEEAIEMTSPNGEIAKMASDDTGNGTNSLESYLLGDLA</sequence>
<evidence type="ECO:0000313" key="2">
    <source>
        <dbReference type="EMBL" id="CAB4135054.1"/>
    </source>
</evidence>
<proteinExistence type="predicted"/>
<reference evidence="2" key="1">
    <citation type="submission" date="2020-04" db="EMBL/GenBank/DDBJ databases">
        <authorList>
            <person name="Chiriac C."/>
            <person name="Salcher M."/>
            <person name="Ghai R."/>
            <person name="Kavagutti S V."/>
        </authorList>
    </citation>
    <scope>NUCLEOTIDE SEQUENCE</scope>
</reference>
<protein>
    <submittedName>
        <fullName evidence="2">Uncharacterized protein</fullName>
    </submittedName>
</protein>
<accession>A0A6J5LKM4</accession>